<name>A0A8B6HFR6_MYTGA</name>
<comment type="caution">
    <text evidence="4">The sequence shown here is derived from an EMBL/GenBank/DDBJ whole genome shotgun (WGS) entry which is preliminary data.</text>
</comment>
<dbReference type="InterPro" id="IPR033125">
    <property type="entry name" value="DNASE_I_2"/>
</dbReference>
<comment type="similarity">
    <text evidence="1">Belongs to the DNase I family.</text>
</comment>
<keyword evidence="5" id="KW-1185">Reference proteome</keyword>
<accession>A0A8B6HFR6</accession>
<dbReference type="Proteomes" id="UP000596742">
    <property type="component" value="Unassembled WGS sequence"/>
</dbReference>
<dbReference type="EMBL" id="UYJE01010031">
    <property type="protein sequence ID" value="VDI78980.1"/>
    <property type="molecule type" value="Genomic_DNA"/>
</dbReference>
<evidence type="ECO:0000256" key="2">
    <source>
        <dbReference type="SAM" id="SignalP"/>
    </source>
</evidence>
<feature type="domain" description="Endonuclease/exonuclease/phosphatase" evidence="3">
    <location>
        <begin position="665"/>
        <end position="881"/>
    </location>
</feature>
<dbReference type="PRINTS" id="PR00130">
    <property type="entry name" value="DNASEI"/>
</dbReference>
<dbReference type="InterPro" id="IPR016202">
    <property type="entry name" value="DNase_I"/>
</dbReference>
<keyword evidence="2" id="KW-0732">Signal</keyword>
<dbReference type="CDD" id="cd10282">
    <property type="entry name" value="DNase1"/>
    <property type="match status" value="1"/>
</dbReference>
<reference evidence="4" key="1">
    <citation type="submission" date="2018-11" db="EMBL/GenBank/DDBJ databases">
        <authorList>
            <person name="Alioto T."/>
            <person name="Alioto T."/>
        </authorList>
    </citation>
    <scope>NUCLEOTIDE SEQUENCE</scope>
</reference>
<dbReference type="OrthoDB" id="167398at2759"/>
<dbReference type="AlphaFoldDB" id="A0A8B6HFR6"/>
<organism evidence="4 5">
    <name type="scientific">Mytilus galloprovincialis</name>
    <name type="common">Mediterranean mussel</name>
    <dbReference type="NCBI Taxonomy" id="29158"/>
    <lineage>
        <taxon>Eukaryota</taxon>
        <taxon>Metazoa</taxon>
        <taxon>Spiralia</taxon>
        <taxon>Lophotrochozoa</taxon>
        <taxon>Mollusca</taxon>
        <taxon>Bivalvia</taxon>
        <taxon>Autobranchia</taxon>
        <taxon>Pteriomorphia</taxon>
        <taxon>Mytilida</taxon>
        <taxon>Mytiloidea</taxon>
        <taxon>Mytilidae</taxon>
        <taxon>Mytilinae</taxon>
        <taxon>Mytilus</taxon>
    </lineage>
</organism>
<evidence type="ECO:0000313" key="4">
    <source>
        <dbReference type="EMBL" id="VDI78980.1"/>
    </source>
</evidence>
<dbReference type="InterPro" id="IPR005135">
    <property type="entry name" value="Endo/exonuclease/phosphatase"/>
</dbReference>
<dbReference type="InterPro" id="IPR053320">
    <property type="entry name" value="Protein_DD3-3_O-glyco"/>
</dbReference>
<dbReference type="Gene3D" id="3.60.10.10">
    <property type="entry name" value="Endonuclease/exonuclease/phosphatase"/>
    <property type="match status" value="1"/>
</dbReference>
<dbReference type="GO" id="GO:0004536">
    <property type="term" value="F:DNA nuclease activity"/>
    <property type="evidence" value="ECO:0007669"/>
    <property type="project" value="InterPro"/>
</dbReference>
<evidence type="ECO:0000313" key="5">
    <source>
        <dbReference type="Proteomes" id="UP000596742"/>
    </source>
</evidence>
<dbReference type="Pfam" id="PF03372">
    <property type="entry name" value="Exo_endo_phos"/>
    <property type="match status" value="1"/>
</dbReference>
<sequence>MDRSYFRFKIVISVLAYLQLTTADIYLHNPRGSNNRLDEEAREVQNPNRMFDSQNNNRGGYNVGGLLYYAGSTLPIEWTNQHSCMNPNAHCELVIQYMCGDLVRDGASRGTIRTENNQCRNNDCNTDFEYGMNENFEYYQNCRYRLRNKGLFIADQNLAGNRKYARNTRQNPTGKRYGYECPEERDYYPYWEPSPWKDIVVMTNDASRCPFYQEESQNVKSRWTCVVPKNVTEKYTGKFDIPNNEADCKAFRYPKNDPNGAKALWTEIASHGIPAPDCRESQFSRDNHLGNGIGGQPLVYNWTIPNTLNHEQCVMRMRYNISTGDYDGWNTSSGNIASANEIFYKNLGFSEADAASDRGYVFEDNPEVKVFNDLGLELELAVNTAQFGRTFQDRSFIFAVRPQPSETSGKAIHNLNVRGKRGNIVEVFPSVEYDFVPNNLEAANGDYVHIQWTGSNTNNAGNDGNGQQRSDRNNIVLLNSQVYPEGNGVQFGPGAKYGHYGTNYPMHLDNSTFLGLSREDRESLAFNVPGAFGGELSQLDDSSPYFNLGIRQISQLGTFHYMCTRNNDFSNRDQKGRIMVSSTPTVYESIGWMGGQLKVADSKAWVRVERGTFSKLNTLKLKEWNSKDGENLMKSKGGAITVDNVIAVNRAKNYKQEMTVRYKICTFNIKTFGKSKMSDPEVANYIKEIVLRYDLILIQEIRDISGEALQDLWTLVNKTDSYGMTVSERLGRSSYKEQYAYFYKVRTLKLIDVHQYDDGPDDYTDWFEREPYSALFQPVHGGTETRFVVTGIHAKPDDAVAEIGYLYNVYQDTVNKWGITNIMTFGDFNADCSYAKVEELASKQFYYDNVDFHWLLDWDADTTTSQNTNCAYDRIVVSGTKLQQAVKPGSANVYQFENTLGLNYERVGFEIYVVMVQYGVDIIRSPHVEETLSNSNSCMLVLFRYYDNENICIKEASE</sequence>
<feature type="signal peptide" evidence="2">
    <location>
        <begin position="1"/>
        <end position="23"/>
    </location>
</feature>
<dbReference type="PROSITE" id="PS00918">
    <property type="entry name" value="DNASE_I_2"/>
    <property type="match status" value="1"/>
</dbReference>
<dbReference type="SMART" id="SM00476">
    <property type="entry name" value="DNaseIc"/>
    <property type="match status" value="1"/>
</dbReference>
<evidence type="ECO:0000259" key="3">
    <source>
        <dbReference type="Pfam" id="PF03372"/>
    </source>
</evidence>
<dbReference type="SUPFAM" id="SSF56219">
    <property type="entry name" value="DNase I-like"/>
    <property type="match status" value="1"/>
</dbReference>
<proteinExistence type="inferred from homology"/>
<evidence type="ECO:0000256" key="1">
    <source>
        <dbReference type="ARBA" id="ARBA00007359"/>
    </source>
</evidence>
<dbReference type="GO" id="GO:0006308">
    <property type="term" value="P:DNA catabolic process"/>
    <property type="evidence" value="ECO:0007669"/>
    <property type="project" value="InterPro"/>
</dbReference>
<feature type="chain" id="PRO_5032473989" description="Endonuclease/exonuclease/phosphatase domain-containing protein" evidence="2">
    <location>
        <begin position="24"/>
        <end position="958"/>
    </location>
</feature>
<dbReference type="PANTHER" id="PTHR35170">
    <property type="entry name" value="PROTEIN DD3-3"/>
    <property type="match status" value="1"/>
</dbReference>
<protein>
    <recommendedName>
        <fullName evidence="3">Endonuclease/exonuclease/phosphatase domain-containing protein</fullName>
    </recommendedName>
</protein>
<dbReference type="PANTHER" id="PTHR35170:SF1">
    <property type="entry name" value="PROTEIN DD3-3"/>
    <property type="match status" value="1"/>
</dbReference>
<dbReference type="InterPro" id="IPR036691">
    <property type="entry name" value="Endo/exonu/phosph_ase_sf"/>
</dbReference>
<gene>
    <name evidence="4" type="ORF">MGAL_10B049379</name>
</gene>